<dbReference type="PROSITE" id="PS51340">
    <property type="entry name" value="MOSC"/>
    <property type="match status" value="1"/>
</dbReference>
<dbReference type="PANTHER" id="PTHR36930:SF1">
    <property type="entry name" value="MOSC DOMAIN-CONTAINING PROTEIN"/>
    <property type="match status" value="1"/>
</dbReference>
<dbReference type="RefSeq" id="WP_090845710.1">
    <property type="nucleotide sequence ID" value="NZ_FNXG01000001.1"/>
</dbReference>
<feature type="domain" description="MOSC" evidence="1">
    <location>
        <begin position="104"/>
        <end position="252"/>
    </location>
</feature>
<dbReference type="GO" id="GO:0003824">
    <property type="term" value="F:catalytic activity"/>
    <property type="evidence" value="ECO:0007669"/>
    <property type="project" value="InterPro"/>
</dbReference>
<sequence>MTALLGHIFRYPVKSAGGESLDRVALTPDRPLPGDRRFAVMHGDALHHLDGEALRRWLPKAAFLRGAAAGSLQAITGGWRDGLLVLSHPDLPDLAFDPLRDQAALLAWLAPLWADSGKAPPARLVEGVQALTDVSDPWVSVLSLSSLRALEEAVGQPLGTHRFRGNLWIGGWEAFAEHDMQLHRIRIGDTVELALTRRIGRCAATCIDTATGRFDIDLPAALEKRFWHRDFGIYARVAVGGTIRPGDKVTVL</sequence>
<dbReference type="GO" id="GO:0030151">
    <property type="term" value="F:molybdenum ion binding"/>
    <property type="evidence" value="ECO:0007669"/>
    <property type="project" value="InterPro"/>
</dbReference>
<reference evidence="3" key="1">
    <citation type="submission" date="2016-10" db="EMBL/GenBank/DDBJ databases">
        <authorList>
            <person name="Varghese N."/>
            <person name="Submissions S."/>
        </authorList>
    </citation>
    <scope>NUCLEOTIDE SEQUENCE [LARGE SCALE GENOMIC DNA]</scope>
    <source>
        <strain evidence="3">DSM 11593</strain>
    </source>
</reference>
<dbReference type="Proteomes" id="UP000199125">
    <property type="component" value="Unassembled WGS sequence"/>
</dbReference>
<evidence type="ECO:0000313" key="3">
    <source>
        <dbReference type="Proteomes" id="UP000199125"/>
    </source>
</evidence>
<proteinExistence type="predicted"/>
<organism evidence="2 3">
    <name type="scientific">Paracoccus alkenifer</name>
    <dbReference type="NCBI Taxonomy" id="65735"/>
    <lineage>
        <taxon>Bacteria</taxon>
        <taxon>Pseudomonadati</taxon>
        <taxon>Pseudomonadota</taxon>
        <taxon>Alphaproteobacteria</taxon>
        <taxon>Rhodobacterales</taxon>
        <taxon>Paracoccaceae</taxon>
        <taxon>Paracoccus</taxon>
    </lineage>
</organism>
<accession>A0A1H6KJB5</accession>
<dbReference type="InterPro" id="IPR052716">
    <property type="entry name" value="MOSC_domain"/>
</dbReference>
<dbReference type="PANTHER" id="PTHR36930">
    <property type="entry name" value="METAL-SULFUR CLUSTER BIOSYNTHESIS PROTEINS YUAD-RELATED"/>
    <property type="match status" value="1"/>
</dbReference>
<dbReference type="InterPro" id="IPR005303">
    <property type="entry name" value="MOCOS_middle"/>
</dbReference>
<dbReference type="GO" id="GO:0030170">
    <property type="term" value="F:pyridoxal phosphate binding"/>
    <property type="evidence" value="ECO:0007669"/>
    <property type="project" value="InterPro"/>
</dbReference>
<dbReference type="SUPFAM" id="SSF50800">
    <property type="entry name" value="PK beta-barrel domain-like"/>
    <property type="match status" value="1"/>
</dbReference>
<dbReference type="AlphaFoldDB" id="A0A1H6KJB5"/>
<gene>
    <name evidence="2" type="ORF">SAMN04488075_0948</name>
</gene>
<evidence type="ECO:0000259" key="1">
    <source>
        <dbReference type="PROSITE" id="PS51340"/>
    </source>
</evidence>
<protein>
    <recommendedName>
        <fullName evidence="1">MOSC domain-containing protein</fullName>
    </recommendedName>
</protein>
<dbReference type="InterPro" id="IPR005302">
    <property type="entry name" value="MoCF_Sase_C"/>
</dbReference>
<keyword evidence="3" id="KW-1185">Reference proteome</keyword>
<dbReference type="Pfam" id="PF03473">
    <property type="entry name" value="MOSC"/>
    <property type="match status" value="1"/>
</dbReference>
<dbReference type="EMBL" id="FNXG01000001">
    <property type="protein sequence ID" value="SEH71591.1"/>
    <property type="molecule type" value="Genomic_DNA"/>
</dbReference>
<dbReference type="OrthoDB" id="581532at2"/>
<dbReference type="STRING" id="65735.SAMN04488075_0948"/>
<dbReference type="Gene3D" id="2.40.33.20">
    <property type="entry name" value="PK beta-barrel domain-like"/>
    <property type="match status" value="1"/>
</dbReference>
<dbReference type="InterPro" id="IPR011037">
    <property type="entry name" value="Pyrv_Knase-like_insert_dom_sf"/>
</dbReference>
<name>A0A1H6KJB5_9RHOB</name>
<evidence type="ECO:0000313" key="2">
    <source>
        <dbReference type="EMBL" id="SEH71591.1"/>
    </source>
</evidence>
<dbReference type="Pfam" id="PF03476">
    <property type="entry name" value="MOSC_N"/>
    <property type="match status" value="1"/>
</dbReference>